<feature type="region of interest" description="Disordered" evidence="1">
    <location>
        <begin position="68"/>
        <end position="89"/>
    </location>
</feature>
<accession>W2IWG1</accession>
<evidence type="ECO:0000256" key="1">
    <source>
        <dbReference type="SAM" id="MobiDB-lite"/>
    </source>
</evidence>
<name>W2IWG1_PHYNI</name>
<evidence type="ECO:0000313" key="2">
    <source>
        <dbReference type="EMBL" id="ETL38451.1"/>
    </source>
</evidence>
<organism evidence="2">
    <name type="scientific">Phytophthora nicotianae</name>
    <name type="common">Potato buckeye rot agent</name>
    <name type="synonym">Phytophthora parasitica</name>
    <dbReference type="NCBI Taxonomy" id="4792"/>
    <lineage>
        <taxon>Eukaryota</taxon>
        <taxon>Sar</taxon>
        <taxon>Stramenopiles</taxon>
        <taxon>Oomycota</taxon>
        <taxon>Peronosporomycetes</taxon>
        <taxon>Peronosporales</taxon>
        <taxon>Peronosporaceae</taxon>
        <taxon>Phytophthora</taxon>
    </lineage>
</organism>
<dbReference type="Proteomes" id="UP000053864">
    <property type="component" value="Unassembled WGS sequence"/>
</dbReference>
<protein>
    <submittedName>
        <fullName evidence="2">Uncharacterized protein</fullName>
    </submittedName>
</protein>
<dbReference type="EMBL" id="KI673276">
    <property type="protein sequence ID" value="ETL38451.1"/>
    <property type="molecule type" value="Genomic_DNA"/>
</dbReference>
<dbReference type="AlphaFoldDB" id="W2IWG1"/>
<dbReference type="VEuPathDB" id="FungiDB:PPTG_11944"/>
<feature type="non-terminal residue" evidence="2">
    <location>
        <position position="89"/>
    </location>
</feature>
<feature type="compositionally biased region" description="Basic and acidic residues" evidence="1">
    <location>
        <begin position="80"/>
        <end position="89"/>
    </location>
</feature>
<sequence length="89" mass="9517">MVGDACDCQARLYELEVAHPPCDANAITKLPGLSWNHFLRDLKHGEVDQVCMLVVKDAASIAAINVGPADSAPVPRHRPKGAEPKSACE</sequence>
<proteinExistence type="predicted"/>
<gene>
    <name evidence="2" type="ORF">L916_09972</name>
</gene>
<reference evidence="2" key="1">
    <citation type="submission" date="2013-11" db="EMBL/GenBank/DDBJ databases">
        <title>The Genome Sequence of Phytophthora parasitica CJ05E6.</title>
        <authorList>
            <consortium name="The Broad Institute Genomics Platform"/>
            <person name="Russ C."/>
            <person name="Tyler B."/>
            <person name="Panabieres F."/>
            <person name="Shan W."/>
            <person name="Tripathy S."/>
            <person name="Grunwald N."/>
            <person name="Machado M."/>
            <person name="Johnson C.S."/>
            <person name="Arredondo F."/>
            <person name="Hong C."/>
            <person name="Coffey M."/>
            <person name="Young S.K."/>
            <person name="Zeng Q."/>
            <person name="Gargeya S."/>
            <person name="Fitzgerald M."/>
            <person name="Abouelleil A."/>
            <person name="Alvarado L."/>
            <person name="Chapman S.B."/>
            <person name="Gainer-Dewar J."/>
            <person name="Goldberg J."/>
            <person name="Griggs A."/>
            <person name="Gujja S."/>
            <person name="Hansen M."/>
            <person name="Howarth C."/>
            <person name="Imamovic A."/>
            <person name="Ireland A."/>
            <person name="Larimer J."/>
            <person name="McCowan C."/>
            <person name="Murphy C."/>
            <person name="Pearson M."/>
            <person name="Poon T.W."/>
            <person name="Priest M."/>
            <person name="Roberts A."/>
            <person name="Saif S."/>
            <person name="Shea T."/>
            <person name="Sykes S."/>
            <person name="Wortman J."/>
            <person name="Nusbaum C."/>
            <person name="Birren B."/>
        </authorList>
    </citation>
    <scope>NUCLEOTIDE SEQUENCE [LARGE SCALE GENOMIC DNA]</scope>
    <source>
        <strain evidence="2">CJ05E6</strain>
    </source>
</reference>